<dbReference type="FunFam" id="2.60.40.10:FF:001855">
    <property type="entry name" value="Hemicentin 2"/>
    <property type="match status" value="1"/>
</dbReference>
<dbReference type="SUPFAM" id="SSF48726">
    <property type="entry name" value="Immunoglobulin"/>
    <property type="match status" value="4"/>
</dbReference>
<dbReference type="InterPro" id="IPR013783">
    <property type="entry name" value="Ig-like_fold"/>
</dbReference>
<organism evidence="15 16">
    <name type="scientific">Otolemur garnettii</name>
    <name type="common">Small-eared galago</name>
    <name type="synonym">Garnett's greater bushbaby</name>
    <dbReference type="NCBI Taxonomy" id="30611"/>
    <lineage>
        <taxon>Eukaryota</taxon>
        <taxon>Metazoa</taxon>
        <taxon>Chordata</taxon>
        <taxon>Craniata</taxon>
        <taxon>Vertebrata</taxon>
        <taxon>Euteleostomi</taxon>
        <taxon>Mammalia</taxon>
        <taxon>Eutheria</taxon>
        <taxon>Euarchontoglires</taxon>
        <taxon>Primates</taxon>
        <taxon>Strepsirrhini</taxon>
        <taxon>Lorisiformes</taxon>
        <taxon>Galagidae</taxon>
        <taxon>Otolemur</taxon>
    </lineage>
</organism>
<dbReference type="eggNOG" id="KOG4475">
    <property type="taxonomic scope" value="Eukaryota"/>
</dbReference>
<dbReference type="InParanoid" id="H0XHF8"/>
<dbReference type="STRING" id="30611.ENSOGAP00000015548"/>
<dbReference type="SMART" id="SM00406">
    <property type="entry name" value="IGv"/>
    <property type="match status" value="2"/>
</dbReference>
<accession>H0XHF8</accession>
<dbReference type="FunFam" id="2.60.40.10:FF:001985">
    <property type="entry name" value="Hemicentin 2"/>
    <property type="match status" value="1"/>
</dbReference>
<dbReference type="Pfam" id="PF07679">
    <property type="entry name" value="I-set"/>
    <property type="match status" value="2"/>
</dbReference>
<feature type="domain" description="Ig-like" evidence="14">
    <location>
        <begin position="479"/>
        <end position="566"/>
    </location>
</feature>
<evidence type="ECO:0000256" key="13">
    <source>
        <dbReference type="ARBA" id="ARBA00046288"/>
    </source>
</evidence>
<evidence type="ECO:0000313" key="15">
    <source>
        <dbReference type="Ensembl" id="ENSOGAP00000015548.1"/>
    </source>
</evidence>
<dbReference type="EMBL" id="AAQR03116913">
    <property type="status" value="NOT_ANNOTATED_CDS"/>
    <property type="molecule type" value="Genomic_DNA"/>
</dbReference>
<feature type="domain" description="Ig-like" evidence="14">
    <location>
        <begin position="571"/>
        <end position="654"/>
    </location>
</feature>
<dbReference type="GO" id="GO:0012505">
    <property type="term" value="C:endomembrane system"/>
    <property type="evidence" value="ECO:0007669"/>
    <property type="project" value="UniProtKB-SubCell"/>
</dbReference>
<dbReference type="GO" id="GO:0005737">
    <property type="term" value="C:cytoplasm"/>
    <property type="evidence" value="ECO:0007669"/>
    <property type="project" value="UniProtKB-SubCell"/>
</dbReference>
<reference evidence="16" key="1">
    <citation type="submission" date="2011-03" db="EMBL/GenBank/DDBJ databases">
        <title>Version 3 of the genome sequence of Otolemur garnettii (Bushbaby).</title>
        <authorList>
            <consortium name="The Broad Institute Genome Sequencing Platform"/>
            <person name="Di Palma F."/>
            <person name="Johnson J."/>
            <person name="Lander E.S."/>
            <person name="Lindblad-Toh K."/>
            <person name="Jaffe D.B."/>
            <person name="Gnerre S."/>
            <person name="MacCallum I."/>
            <person name="Przybylski D."/>
            <person name="Ribeiro F.J."/>
            <person name="Burton J.N."/>
            <person name="Walker B.J."/>
            <person name="Sharpe T."/>
            <person name="Hall G."/>
        </authorList>
    </citation>
    <scope>NUCLEOTIDE SEQUENCE [LARGE SCALE GENOMIC DNA]</scope>
</reference>
<dbReference type="HOGENOM" id="CLU_012931_0_0_1"/>
<dbReference type="InterPro" id="IPR007110">
    <property type="entry name" value="Ig-like_dom"/>
</dbReference>
<dbReference type="SMART" id="SM00409">
    <property type="entry name" value="IG"/>
    <property type="match status" value="4"/>
</dbReference>
<dbReference type="OMA" id="PSYLAIE"/>
<dbReference type="PANTHER" id="PTHR44888:SF3">
    <property type="entry name" value="HEMICENTIN 2"/>
    <property type="match status" value="1"/>
</dbReference>
<keyword evidence="16" id="KW-1185">Reference proteome</keyword>
<dbReference type="InterPro" id="IPR052280">
    <property type="entry name" value="HEPACAM_domain"/>
</dbReference>
<evidence type="ECO:0000256" key="3">
    <source>
        <dbReference type="ARBA" id="ARBA00022490"/>
    </source>
</evidence>
<dbReference type="CDD" id="cd00096">
    <property type="entry name" value="Ig"/>
    <property type="match status" value="2"/>
</dbReference>
<dbReference type="Gene3D" id="3.40.50.410">
    <property type="entry name" value="von Willebrand factor, type A domain"/>
    <property type="match status" value="1"/>
</dbReference>
<dbReference type="InterPro" id="IPR013098">
    <property type="entry name" value="Ig_I-set"/>
</dbReference>
<dbReference type="InterPro" id="IPR036179">
    <property type="entry name" value="Ig-like_dom_sf"/>
</dbReference>
<evidence type="ECO:0000256" key="1">
    <source>
        <dbReference type="ARBA" id="ARBA00004496"/>
    </source>
</evidence>
<protein>
    <recommendedName>
        <fullName evidence="14">Ig-like domain-containing protein</fullName>
    </recommendedName>
</protein>
<dbReference type="InterPro" id="IPR003598">
    <property type="entry name" value="Ig_sub2"/>
</dbReference>
<evidence type="ECO:0000313" key="16">
    <source>
        <dbReference type="Proteomes" id="UP000005225"/>
    </source>
</evidence>
<dbReference type="InterPro" id="IPR056861">
    <property type="entry name" value="HMCN1-like_VWA"/>
</dbReference>
<reference evidence="15" key="3">
    <citation type="submission" date="2025-09" db="UniProtKB">
        <authorList>
            <consortium name="Ensembl"/>
        </authorList>
    </citation>
    <scope>IDENTIFICATION</scope>
</reference>
<dbReference type="CDD" id="cd00198">
    <property type="entry name" value="vWFA"/>
    <property type="match status" value="1"/>
</dbReference>
<dbReference type="InterPro" id="IPR013106">
    <property type="entry name" value="Ig_V-set"/>
</dbReference>
<keyword evidence="12" id="KW-0393">Immunoglobulin domain</keyword>
<evidence type="ECO:0000256" key="8">
    <source>
        <dbReference type="ARBA" id="ARBA00023136"/>
    </source>
</evidence>
<dbReference type="PROSITE" id="PS50835">
    <property type="entry name" value="IG_LIKE"/>
    <property type="match status" value="3"/>
</dbReference>
<dbReference type="InterPro" id="IPR056475">
    <property type="entry name" value="GBD_Hemicentin/VWA7"/>
</dbReference>
<dbReference type="GO" id="GO:0005576">
    <property type="term" value="C:extracellular region"/>
    <property type="evidence" value="ECO:0007669"/>
    <property type="project" value="UniProtKB-SubCell"/>
</dbReference>
<evidence type="ECO:0000256" key="4">
    <source>
        <dbReference type="ARBA" id="ARBA00022525"/>
    </source>
</evidence>
<dbReference type="FunFam" id="3.40.50.410:FF:000032">
    <property type="entry name" value="Hemicentin 1"/>
    <property type="match status" value="1"/>
</dbReference>
<feature type="domain" description="Ig-like" evidence="14">
    <location>
        <begin position="661"/>
        <end position="744"/>
    </location>
</feature>
<evidence type="ECO:0000256" key="12">
    <source>
        <dbReference type="ARBA" id="ARBA00023319"/>
    </source>
</evidence>
<evidence type="ECO:0000256" key="6">
    <source>
        <dbReference type="ARBA" id="ARBA00022729"/>
    </source>
</evidence>
<dbReference type="SUPFAM" id="SSF53300">
    <property type="entry name" value="vWA-like"/>
    <property type="match status" value="1"/>
</dbReference>
<evidence type="ECO:0000256" key="7">
    <source>
        <dbReference type="ARBA" id="ARBA00022989"/>
    </source>
</evidence>
<dbReference type="InterPro" id="IPR036465">
    <property type="entry name" value="vWFA_dom_sf"/>
</dbReference>
<keyword evidence="11" id="KW-0131">Cell cycle</keyword>
<evidence type="ECO:0000256" key="10">
    <source>
        <dbReference type="ARBA" id="ARBA00023180"/>
    </source>
</evidence>
<keyword evidence="10" id="KW-0325">Glycoprotein</keyword>
<keyword evidence="6" id="KW-0732">Signal</keyword>
<dbReference type="Pfam" id="PF25106">
    <property type="entry name" value="VWA_4"/>
    <property type="match status" value="1"/>
</dbReference>
<keyword evidence="3" id="KW-0963">Cytoplasm</keyword>
<evidence type="ECO:0000256" key="11">
    <source>
        <dbReference type="ARBA" id="ARBA00023306"/>
    </source>
</evidence>
<dbReference type="FunFam" id="2.60.40.10:FF:002179">
    <property type="entry name" value="Hemicentin 2"/>
    <property type="match status" value="1"/>
</dbReference>
<keyword evidence="5" id="KW-0812">Transmembrane</keyword>
<dbReference type="Proteomes" id="UP000005225">
    <property type="component" value="Unassembled WGS sequence"/>
</dbReference>
<evidence type="ECO:0000256" key="5">
    <source>
        <dbReference type="ARBA" id="ARBA00022692"/>
    </source>
</evidence>
<dbReference type="Pfam" id="PF23560">
    <property type="entry name" value="GBD_Hemicentin"/>
    <property type="match status" value="1"/>
</dbReference>
<keyword evidence="4" id="KW-0964">Secreted</keyword>
<comment type="subcellular location">
    <subcellularLocation>
        <location evidence="1">Cytoplasm</location>
    </subcellularLocation>
    <subcellularLocation>
        <location evidence="13">Endomembrane system</location>
        <topology evidence="13">Single-pass type I membrane protein</topology>
    </subcellularLocation>
    <subcellularLocation>
        <location evidence="2">Secreted</location>
    </subcellularLocation>
</comment>
<dbReference type="FunFam" id="2.60.40.10:FF:001133">
    <property type="entry name" value="Hemicentin 1"/>
    <property type="match status" value="1"/>
</dbReference>
<dbReference type="Pfam" id="PF13927">
    <property type="entry name" value="Ig_3"/>
    <property type="match status" value="1"/>
</dbReference>
<dbReference type="SMART" id="SM00408">
    <property type="entry name" value="IGc2"/>
    <property type="match status" value="4"/>
</dbReference>
<name>H0XHF8_OTOGA</name>
<evidence type="ECO:0000256" key="9">
    <source>
        <dbReference type="ARBA" id="ARBA00023157"/>
    </source>
</evidence>
<dbReference type="PANTHER" id="PTHR44888">
    <property type="entry name" value="HEPACAM FAMILY MEMBER 2-RELATED"/>
    <property type="match status" value="1"/>
</dbReference>
<dbReference type="InterPro" id="IPR003599">
    <property type="entry name" value="Ig_sub"/>
</dbReference>
<keyword evidence="9" id="KW-1015">Disulfide bond</keyword>
<dbReference type="Ensembl" id="ENSOGAT00000032515.1">
    <property type="protein sequence ID" value="ENSOGAP00000015548.1"/>
    <property type="gene ID" value="ENSOGAG00000031371.1"/>
</dbReference>
<reference evidence="15" key="2">
    <citation type="submission" date="2025-08" db="UniProtKB">
        <authorList>
            <consortium name="Ensembl"/>
        </authorList>
    </citation>
    <scope>IDENTIFICATION</scope>
</reference>
<proteinExistence type="predicted"/>
<keyword evidence="7" id="KW-1133">Transmembrane helix</keyword>
<sequence>TLAFVFDVTGSMWDDLMQVIDGASRILEHTLSRGSQAIANYALVPFHDPDIGPVTLTADPALFQRALRELYVQGGGDCPEMSVGAIKAAVEVANPGSFIYVFTDARAKDFHRREEVLQLLQLKQSQVVFVLTGDCGDRTHPGYQAYEEIAATSSGQVFHLDKQQVTQVLKWVESAIQATKVHLLSTDHEEEGEHTWRLPFDPSLKEVTISLSGPGPEIEVRDPLGRILQKDEGLNVLLNIPDSAKVVAFKPEHPGLWSIKVYSSGRHSVRITGVSNIDFRAGFSTQPSLDLNHTIEWPLQGVPISLVINSTGLQAPGRLDSVELTRSSGQPLLTLPMRPLSNGSSYQLWGGLPFHAPQERFYLKVKGKDHEGHTLLRMSGVSYSGVPPGAPLVSMPPRIHGYLRQPLLLTCSVHSALPFRLQLLRSRAQLGEERHFQGSGNSSWEIPRASKAEEGTYECVAVSRAGTGRAKAQVIVTDPPPRLIPATNVTVSPGETAVLSCQVLGEGPYNLTWVRDWRVLPASMGRITQLADLSLEVSAVIPSDGGRYQCVASNANGVSRASVWLLVREAPQVRIHTRSQRFSQGVEVKVSCSASGYPTPHISWNRDGHALQEDSRIRVDAQGTLVIQGVAPEDAGNYSCQATNEVGTDQEMVTLYYTDPPSVSAVNAVVLAAVGEEAELVCGAAGVPPPRIVWYRGGLEMILPPESSSSGTLRIPAVQERDAGVYTCRAVNELGDASAEIRLAVG</sequence>
<dbReference type="AlphaFoldDB" id="H0XHF8"/>
<dbReference type="Gene3D" id="2.60.40.10">
    <property type="entry name" value="Immunoglobulins"/>
    <property type="match status" value="4"/>
</dbReference>
<evidence type="ECO:0000259" key="14">
    <source>
        <dbReference type="PROSITE" id="PS50835"/>
    </source>
</evidence>
<evidence type="ECO:0000256" key="2">
    <source>
        <dbReference type="ARBA" id="ARBA00004613"/>
    </source>
</evidence>
<dbReference type="GeneTree" id="ENSGT00940000162328"/>
<keyword evidence="8" id="KW-0472">Membrane</keyword>